<dbReference type="EMBL" id="CP031034">
    <property type="protein sequence ID" value="QDZ18209.1"/>
    <property type="molecule type" value="Genomic_DNA"/>
</dbReference>
<dbReference type="PANTHER" id="PTHR45922">
    <property type="entry name" value="CLEAVAGE AND POLYADENYLATION SPECIFICITY FACTOR SUBUNIT 2"/>
    <property type="match status" value="1"/>
</dbReference>
<dbReference type="GO" id="GO:0006398">
    <property type="term" value="P:mRNA 3'-end processing by stem-loop binding and cleavage"/>
    <property type="evidence" value="ECO:0007669"/>
    <property type="project" value="InterPro"/>
</dbReference>
<dbReference type="Pfam" id="PF13299">
    <property type="entry name" value="CPSF100_C"/>
    <property type="match status" value="1"/>
</dbReference>
<dbReference type="GO" id="GO:0005847">
    <property type="term" value="C:mRNA cleavage and polyadenylation specificity factor complex"/>
    <property type="evidence" value="ECO:0007669"/>
    <property type="project" value="InterPro"/>
</dbReference>
<dbReference type="Pfam" id="PF10996">
    <property type="entry name" value="Beta-Casp"/>
    <property type="match status" value="1"/>
</dbReference>
<feature type="domain" description="Beta-Casp" evidence="7">
    <location>
        <begin position="243"/>
        <end position="367"/>
    </location>
</feature>
<comment type="similarity">
    <text evidence="2 6">Belongs to the metallo-beta-lactamase superfamily. RNA-metabolizing metallo-beta-lactamase-like family. CPSF2/YSH1 subfamily.</text>
</comment>
<name>A0A5B8MCR4_9CHLO</name>
<dbReference type="InterPro" id="IPR001279">
    <property type="entry name" value="Metallo-B-lactamas"/>
</dbReference>
<dbReference type="InterPro" id="IPR022712">
    <property type="entry name" value="Beta_Casp"/>
</dbReference>
<evidence type="ECO:0000313" key="8">
    <source>
        <dbReference type="EMBL" id="CAD9712548.1"/>
    </source>
</evidence>
<dbReference type="STRING" id="1764295.A0A5B8MCR4"/>
<reference evidence="9 10" key="1">
    <citation type="submission" date="2018-07" db="EMBL/GenBank/DDBJ databases">
        <title>The complete nuclear genome of the prasinophyte Chloropicon primus (CCMP1205).</title>
        <authorList>
            <person name="Pombert J.-F."/>
            <person name="Otis C."/>
            <person name="Turmel M."/>
            <person name="Lemieux C."/>
        </authorList>
    </citation>
    <scope>NUCLEOTIDE SEQUENCE [LARGE SCALE GENOMIC DNA]</scope>
    <source>
        <strain evidence="9 10">CCMP1205</strain>
    </source>
</reference>
<keyword evidence="5 6" id="KW-0539">Nucleus</keyword>
<protein>
    <recommendedName>
        <fullName evidence="6">Cleavage and polyadenylation specificity factor subunit 2</fullName>
    </recommendedName>
    <alternativeName>
        <fullName evidence="6">Cleavage and polyadenylation specificity factor 100 kDa subunit</fullName>
    </alternativeName>
</protein>
<evidence type="ECO:0000256" key="3">
    <source>
        <dbReference type="ARBA" id="ARBA00022664"/>
    </source>
</evidence>
<dbReference type="AlphaFoldDB" id="A0A5B8MCR4"/>
<dbReference type="SMART" id="SM01027">
    <property type="entry name" value="Beta-Casp"/>
    <property type="match status" value="1"/>
</dbReference>
<accession>A0A5B8MCR4</accession>
<keyword evidence="4 6" id="KW-0694">RNA-binding</keyword>
<dbReference type="PANTHER" id="PTHR45922:SF1">
    <property type="entry name" value="CLEAVAGE AND POLYADENYLATION SPECIFICITY FACTOR SUBUNIT 2"/>
    <property type="match status" value="1"/>
</dbReference>
<dbReference type="EMBL" id="HBHL01002368">
    <property type="protein sequence ID" value="CAD9712548.1"/>
    <property type="molecule type" value="Transcribed_RNA"/>
</dbReference>
<evidence type="ECO:0000256" key="5">
    <source>
        <dbReference type="ARBA" id="ARBA00023242"/>
    </source>
</evidence>
<evidence type="ECO:0000256" key="2">
    <source>
        <dbReference type="ARBA" id="ARBA00010624"/>
    </source>
</evidence>
<evidence type="ECO:0000256" key="6">
    <source>
        <dbReference type="RuleBase" id="RU365006"/>
    </source>
</evidence>
<sequence length="732" mass="80707">MPRISVAPVYGAGRNGPLCSLLKIDEDVNILLDCGWDDMFRVQDVAALAEVAPTVTQVLISHPDILHLGALPYAKKHFGLDAPVYATLPVHKMGQMYLYDQYLSRQEVQDFELFSLDDVDDAFGSFNTLQYSQTVQLTTKGKSVSITPFNAGHLVGGTVWRINVDGEDVVYAVDINHRKDLHLNGANLEQIFDKPALMITSGSSSLVSPVSKQARDREFLGSIMNTLRHDGNVLLPVDTAGRVLELICLLETHWQKNQLGNYELVLLTSVAYNTMEFAKSQLEWMNTSFTTSFEHTRTNAFSTKFMKICHSKSDLLKLPKKPRVVMASLASMESGPARELLIDWAMVPNNLIVFTQSPVADSLGHHLQTGLSGSVRVQVSRRIPLEGKELEQHIMMEEEKRIKEEKGEKGVDTKENAAFSLESARTASGALARLASTSNGSSVLEVVDHGFKDVLIEGFVPSEDCAGPLFPFKAEVKEEDEYGEVIDASRFEIDLNEEDIAVANSAEAMDVEFEADARPTKVVSIGMTLHLRATVMLMDFEGKSDSYSMKTIIGNIGPRELVVVSGSYDAVQTLIKGVKSGDSPKVHDPDNLQFVSVSSAAISSFSLKMSEDLLRVIQLQSIGPYSVAWVQGRVEEKEDDSGNAEHVLGPVEKKFRSQHTAAFVGDFSLGDLRHDLVRSGIKTELVQGVLVCDDLISIQRAGPDNEIVIQGPLSPKYYKVRDILYNQYSICS</sequence>
<dbReference type="InterPro" id="IPR036866">
    <property type="entry name" value="RibonucZ/Hydroxyglut_hydro"/>
</dbReference>
<keyword evidence="10" id="KW-1185">Reference proteome</keyword>
<dbReference type="Pfam" id="PF16661">
    <property type="entry name" value="Lactamase_B_6"/>
    <property type="match status" value="1"/>
</dbReference>
<reference evidence="8" key="2">
    <citation type="submission" date="2021-01" db="EMBL/GenBank/DDBJ databases">
        <authorList>
            <person name="Corre E."/>
            <person name="Pelletier E."/>
            <person name="Niang G."/>
            <person name="Scheremetjew M."/>
            <person name="Finn R."/>
            <person name="Kale V."/>
            <person name="Holt S."/>
            <person name="Cochrane G."/>
            <person name="Meng A."/>
            <person name="Brown T."/>
            <person name="Cohen L."/>
        </authorList>
    </citation>
    <scope>NUCLEOTIDE SEQUENCE</scope>
    <source>
        <strain evidence="8">CCMP1205</strain>
    </source>
</reference>
<dbReference type="CDD" id="cd16293">
    <property type="entry name" value="CPSF2-like_MBL-fold"/>
    <property type="match status" value="1"/>
</dbReference>
<comment type="subcellular location">
    <subcellularLocation>
        <location evidence="1 6">Nucleus</location>
    </subcellularLocation>
</comment>
<evidence type="ECO:0000256" key="4">
    <source>
        <dbReference type="ARBA" id="ARBA00022884"/>
    </source>
</evidence>
<evidence type="ECO:0000313" key="9">
    <source>
        <dbReference type="EMBL" id="QDZ18209.1"/>
    </source>
</evidence>
<organism evidence="9 10">
    <name type="scientific">Chloropicon primus</name>
    <dbReference type="NCBI Taxonomy" id="1764295"/>
    <lineage>
        <taxon>Eukaryota</taxon>
        <taxon>Viridiplantae</taxon>
        <taxon>Chlorophyta</taxon>
        <taxon>Chloropicophyceae</taxon>
        <taxon>Chloropicales</taxon>
        <taxon>Chloropicaceae</taxon>
        <taxon>Chloropicon</taxon>
    </lineage>
</organism>
<dbReference type="FunFam" id="3.60.15.10:FF:000008">
    <property type="entry name" value="Cleavage and polyadenylation specificity factor subunit 2"/>
    <property type="match status" value="1"/>
</dbReference>
<dbReference type="InterPro" id="IPR035639">
    <property type="entry name" value="CPSF2_MBL"/>
</dbReference>
<keyword evidence="3 6" id="KW-0507">mRNA processing</keyword>
<dbReference type="SUPFAM" id="SSF56281">
    <property type="entry name" value="Metallo-hydrolase/oxidoreductase"/>
    <property type="match status" value="1"/>
</dbReference>
<dbReference type="OrthoDB" id="64353at2759"/>
<dbReference type="Gene3D" id="3.60.15.10">
    <property type="entry name" value="Ribonuclease Z/Hydroxyacylglutathione hydrolase-like"/>
    <property type="match status" value="1"/>
</dbReference>
<gene>
    <name evidence="9" type="ORF">A3770_01p07270</name>
    <name evidence="8" type="ORF">CPRI1469_LOCUS1389</name>
</gene>
<evidence type="ECO:0000256" key="1">
    <source>
        <dbReference type="ARBA" id="ARBA00004123"/>
    </source>
</evidence>
<evidence type="ECO:0000313" key="10">
    <source>
        <dbReference type="Proteomes" id="UP000316726"/>
    </source>
</evidence>
<dbReference type="Proteomes" id="UP000316726">
    <property type="component" value="Chromosome 1"/>
</dbReference>
<dbReference type="InterPro" id="IPR025069">
    <property type="entry name" value="Cpsf2_C"/>
</dbReference>
<dbReference type="InterPro" id="IPR027075">
    <property type="entry name" value="CPSF2"/>
</dbReference>
<proteinExistence type="inferred from homology"/>
<dbReference type="GO" id="GO:0003723">
    <property type="term" value="F:RNA binding"/>
    <property type="evidence" value="ECO:0007669"/>
    <property type="project" value="UniProtKB-KW"/>
</dbReference>
<evidence type="ECO:0000259" key="7">
    <source>
        <dbReference type="SMART" id="SM01027"/>
    </source>
</evidence>